<dbReference type="SUPFAM" id="SSF46767">
    <property type="entry name" value="Methylated DNA-protein cysteine methyltransferase, C-terminal domain"/>
    <property type="match status" value="1"/>
</dbReference>
<accession>A0A5R8Y372</accession>
<dbReference type="NCBIfam" id="TIGR00589">
    <property type="entry name" value="ogt"/>
    <property type="match status" value="1"/>
</dbReference>
<dbReference type="AlphaFoldDB" id="A0A5R8Y372"/>
<dbReference type="PROSITE" id="PS00374">
    <property type="entry name" value="MGMT"/>
    <property type="match status" value="1"/>
</dbReference>
<keyword evidence="12" id="KW-1185">Reference proteome</keyword>
<comment type="catalytic activity">
    <reaction evidence="1">
        <text>a 4-O-methyl-thymidine in DNA + L-cysteinyl-[protein] = a thymidine in DNA + S-methyl-L-cysteinyl-[protein]</text>
        <dbReference type="Rhea" id="RHEA:53428"/>
        <dbReference type="Rhea" id="RHEA-COMP:10131"/>
        <dbReference type="Rhea" id="RHEA-COMP:10132"/>
        <dbReference type="Rhea" id="RHEA-COMP:13555"/>
        <dbReference type="Rhea" id="RHEA-COMP:13556"/>
        <dbReference type="ChEBI" id="CHEBI:29950"/>
        <dbReference type="ChEBI" id="CHEBI:82612"/>
        <dbReference type="ChEBI" id="CHEBI:137386"/>
        <dbReference type="ChEBI" id="CHEBI:137387"/>
        <dbReference type="EC" id="2.1.1.63"/>
    </reaction>
</comment>
<dbReference type="GO" id="GO:0003908">
    <property type="term" value="F:methylated-DNA-[protein]-cysteine S-methyltransferase activity"/>
    <property type="evidence" value="ECO:0007669"/>
    <property type="project" value="UniProtKB-EC"/>
</dbReference>
<keyword evidence="6" id="KW-0227">DNA damage</keyword>
<dbReference type="SUPFAM" id="SSF53155">
    <property type="entry name" value="Methylated DNA-protein cysteine methyltransferase domain"/>
    <property type="match status" value="1"/>
</dbReference>
<dbReference type="InterPro" id="IPR014048">
    <property type="entry name" value="MethylDNA_cys_MeTrfase_DNA-bd"/>
</dbReference>
<evidence type="ECO:0000256" key="6">
    <source>
        <dbReference type="ARBA" id="ARBA00022763"/>
    </source>
</evidence>
<name>A0A5R8Y372_9BACT</name>
<feature type="domain" description="Methylated-DNA-[protein]-cysteine S-methyltransferase DNA binding" evidence="9">
    <location>
        <begin position="96"/>
        <end position="175"/>
    </location>
</feature>
<dbReference type="Gene3D" id="3.30.160.70">
    <property type="entry name" value="Methylated DNA-protein cysteine methyltransferase domain"/>
    <property type="match status" value="1"/>
</dbReference>
<dbReference type="GO" id="GO:0006281">
    <property type="term" value="P:DNA repair"/>
    <property type="evidence" value="ECO:0007669"/>
    <property type="project" value="UniProtKB-KW"/>
</dbReference>
<dbReference type="OrthoDB" id="9802228at2"/>
<dbReference type="RefSeq" id="WP_138151893.1">
    <property type="nucleotide sequence ID" value="NZ_VANU01000002.1"/>
</dbReference>
<keyword evidence="7" id="KW-0234">DNA repair</keyword>
<dbReference type="PANTHER" id="PTHR10815">
    <property type="entry name" value="METHYLATED-DNA--PROTEIN-CYSTEINE METHYLTRANSFERASE"/>
    <property type="match status" value="1"/>
</dbReference>
<evidence type="ECO:0000256" key="1">
    <source>
        <dbReference type="ARBA" id="ARBA00001286"/>
    </source>
</evidence>
<comment type="similarity">
    <text evidence="2">Belongs to the MGMT family.</text>
</comment>
<proteinExistence type="inferred from homology"/>
<dbReference type="Pfam" id="PF02870">
    <property type="entry name" value="Methyltransf_1N"/>
    <property type="match status" value="1"/>
</dbReference>
<dbReference type="EMBL" id="VANU01000002">
    <property type="protein sequence ID" value="TLP39310.1"/>
    <property type="molecule type" value="Genomic_DNA"/>
</dbReference>
<dbReference type="GO" id="GO:0032259">
    <property type="term" value="P:methylation"/>
    <property type="evidence" value="ECO:0007669"/>
    <property type="project" value="UniProtKB-KW"/>
</dbReference>
<dbReference type="CDD" id="cd06445">
    <property type="entry name" value="ATase"/>
    <property type="match status" value="1"/>
</dbReference>
<dbReference type="InterPro" id="IPR036217">
    <property type="entry name" value="MethylDNA_cys_MeTrfase_DNAb"/>
</dbReference>
<evidence type="ECO:0000313" key="11">
    <source>
        <dbReference type="EMBL" id="TLP39310.1"/>
    </source>
</evidence>
<sequence>MRPYKQTIKKNILATSTITTPLGDMLCAATSKGICLLSFFNSKHLEKQIEKIQKFFNTEAIPAHNKYFECLQKELDEYFEGKRKEFTIPMQLVGTPFQQDVWKVLQLIPYGEKISYKDEAQLLKKPNASRAVANANGQNMISILIPCHRIIQKNGTLGGYSSGVDKKEFLLNLEEKNF</sequence>
<dbReference type="InterPro" id="IPR036388">
    <property type="entry name" value="WH-like_DNA-bd_sf"/>
</dbReference>
<organism evidence="11 12">
    <name type="scientific">Arcobacter arenosus</name>
    <dbReference type="NCBI Taxonomy" id="2576037"/>
    <lineage>
        <taxon>Bacteria</taxon>
        <taxon>Pseudomonadati</taxon>
        <taxon>Campylobacterota</taxon>
        <taxon>Epsilonproteobacteria</taxon>
        <taxon>Campylobacterales</taxon>
        <taxon>Arcobacteraceae</taxon>
        <taxon>Arcobacter</taxon>
    </lineage>
</organism>
<dbReference type="Proteomes" id="UP000308901">
    <property type="component" value="Unassembled WGS sequence"/>
</dbReference>
<evidence type="ECO:0000256" key="5">
    <source>
        <dbReference type="ARBA" id="ARBA00022679"/>
    </source>
</evidence>
<gene>
    <name evidence="11" type="ORF">FDK22_05420</name>
</gene>
<keyword evidence="5 11" id="KW-0808">Transferase</keyword>
<evidence type="ECO:0000256" key="4">
    <source>
        <dbReference type="ARBA" id="ARBA00022603"/>
    </source>
</evidence>
<dbReference type="EC" id="2.1.1.63" evidence="3"/>
<dbReference type="InterPro" id="IPR008332">
    <property type="entry name" value="MethylG_MeTrfase_N"/>
</dbReference>
<feature type="domain" description="Methylguanine DNA methyltransferase ribonuclease-like" evidence="10">
    <location>
        <begin position="16"/>
        <end position="91"/>
    </location>
</feature>
<evidence type="ECO:0000313" key="12">
    <source>
        <dbReference type="Proteomes" id="UP000308901"/>
    </source>
</evidence>
<dbReference type="Gene3D" id="1.10.10.10">
    <property type="entry name" value="Winged helix-like DNA-binding domain superfamily/Winged helix DNA-binding domain"/>
    <property type="match status" value="1"/>
</dbReference>
<comment type="catalytic activity">
    <reaction evidence="8">
        <text>a 6-O-methyl-2'-deoxyguanosine in DNA + L-cysteinyl-[protein] = S-methyl-L-cysteinyl-[protein] + a 2'-deoxyguanosine in DNA</text>
        <dbReference type="Rhea" id="RHEA:24000"/>
        <dbReference type="Rhea" id="RHEA-COMP:10131"/>
        <dbReference type="Rhea" id="RHEA-COMP:10132"/>
        <dbReference type="Rhea" id="RHEA-COMP:11367"/>
        <dbReference type="Rhea" id="RHEA-COMP:11368"/>
        <dbReference type="ChEBI" id="CHEBI:29950"/>
        <dbReference type="ChEBI" id="CHEBI:82612"/>
        <dbReference type="ChEBI" id="CHEBI:85445"/>
        <dbReference type="ChEBI" id="CHEBI:85448"/>
        <dbReference type="EC" id="2.1.1.63"/>
    </reaction>
</comment>
<reference evidence="11 12" key="1">
    <citation type="submission" date="2019-05" db="EMBL/GenBank/DDBJ databases">
        <title>Arcobacter sp. nov., isolated from sea sediment.</title>
        <authorList>
            <person name="Kim W."/>
        </authorList>
    </citation>
    <scope>NUCLEOTIDE SEQUENCE [LARGE SCALE GENOMIC DNA]</scope>
    <source>
        <strain evidence="11 12">CAU 1517</strain>
    </source>
</reference>
<dbReference type="PANTHER" id="PTHR10815:SF5">
    <property type="entry name" value="METHYLATED-DNA--PROTEIN-CYSTEINE METHYLTRANSFERASE"/>
    <property type="match status" value="1"/>
</dbReference>
<evidence type="ECO:0000256" key="2">
    <source>
        <dbReference type="ARBA" id="ARBA00008711"/>
    </source>
</evidence>
<evidence type="ECO:0000259" key="9">
    <source>
        <dbReference type="Pfam" id="PF01035"/>
    </source>
</evidence>
<evidence type="ECO:0000259" key="10">
    <source>
        <dbReference type="Pfam" id="PF02870"/>
    </source>
</evidence>
<dbReference type="Pfam" id="PF01035">
    <property type="entry name" value="DNA_binding_1"/>
    <property type="match status" value="1"/>
</dbReference>
<dbReference type="FunFam" id="1.10.10.10:FF:000214">
    <property type="entry name" value="Methylated-DNA--protein-cysteine methyltransferase"/>
    <property type="match status" value="1"/>
</dbReference>
<keyword evidence="4 11" id="KW-0489">Methyltransferase</keyword>
<protein>
    <recommendedName>
        <fullName evidence="3">methylated-DNA--[protein]-cysteine S-methyltransferase</fullName>
        <ecNumber evidence="3">2.1.1.63</ecNumber>
    </recommendedName>
</protein>
<dbReference type="InterPro" id="IPR036631">
    <property type="entry name" value="MGMT_N_sf"/>
</dbReference>
<evidence type="ECO:0000256" key="7">
    <source>
        <dbReference type="ARBA" id="ARBA00023204"/>
    </source>
</evidence>
<evidence type="ECO:0000256" key="3">
    <source>
        <dbReference type="ARBA" id="ARBA00011918"/>
    </source>
</evidence>
<evidence type="ECO:0000256" key="8">
    <source>
        <dbReference type="ARBA" id="ARBA00049348"/>
    </source>
</evidence>
<dbReference type="InterPro" id="IPR001497">
    <property type="entry name" value="MethylDNA_cys_MeTrfase_AS"/>
</dbReference>
<comment type="caution">
    <text evidence="11">The sequence shown here is derived from an EMBL/GenBank/DDBJ whole genome shotgun (WGS) entry which is preliminary data.</text>
</comment>